<dbReference type="KEGG" id="plw:D5F53_26125"/>
<evidence type="ECO:0000313" key="2">
    <source>
        <dbReference type="Proteomes" id="UP000266552"/>
    </source>
</evidence>
<evidence type="ECO:0000313" key="1">
    <source>
        <dbReference type="EMBL" id="AYB46573.1"/>
    </source>
</evidence>
<gene>
    <name evidence="1" type="ORF">D5F53_26125</name>
</gene>
<dbReference type="EMBL" id="CP032412">
    <property type="protein sequence ID" value="AYB46573.1"/>
    <property type="molecule type" value="Genomic_DNA"/>
</dbReference>
<reference evidence="1 2" key="1">
    <citation type="submission" date="2018-09" db="EMBL/GenBank/DDBJ databases">
        <title>Genome Sequence of Paenibacillus lautus Strain E7593-69, Azo Dye-Degrading Bacteria, Isolated from Commercial Tattoo Inks.</title>
        <authorList>
            <person name="Nho S.W."/>
            <person name="Kim S.-J."/>
            <person name="Kweon O."/>
            <person name="Cerniglia C.E."/>
        </authorList>
    </citation>
    <scope>NUCLEOTIDE SEQUENCE [LARGE SCALE GENOMIC DNA]</scope>
    <source>
        <strain evidence="1 2">E7593-69</strain>
    </source>
</reference>
<dbReference type="Proteomes" id="UP000266552">
    <property type="component" value="Chromosome"/>
</dbReference>
<sequence length="69" mass="7668">MSLPNMMSAAVLDRPLSIGVKQVPVIKKHRSNTCRSGAIFMLPVSPGAHCSSSCRCEDHRRRSRATKFR</sequence>
<accession>A0A385TSL9</accession>
<protein>
    <submittedName>
        <fullName evidence="1">Uncharacterized protein</fullName>
    </submittedName>
</protein>
<dbReference type="AlphaFoldDB" id="A0A385TSL9"/>
<organism evidence="1 2">
    <name type="scientific">Paenibacillus lautus</name>
    <name type="common">Bacillus lautus</name>
    <dbReference type="NCBI Taxonomy" id="1401"/>
    <lineage>
        <taxon>Bacteria</taxon>
        <taxon>Bacillati</taxon>
        <taxon>Bacillota</taxon>
        <taxon>Bacilli</taxon>
        <taxon>Bacillales</taxon>
        <taxon>Paenibacillaceae</taxon>
        <taxon>Paenibacillus</taxon>
    </lineage>
</organism>
<keyword evidence="2" id="KW-1185">Reference proteome</keyword>
<name>A0A385TSL9_PAELA</name>
<proteinExistence type="predicted"/>